<dbReference type="EMBL" id="JAHLQT010031643">
    <property type="protein sequence ID" value="KAG7160094.1"/>
    <property type="molecule type" value="Genomic_DNA"/>
</dbReference>
<feature type="domain" description="Chitin-binding type-4" evidence="2">
    <location>
        <begin position="9"/>
        <end position="97"/>
    </location>
</feature>
<protein>
    <submittedName>
        <fullName evidence="3">Putative Lytic polysaccharide mono-oxygenase, cellulose-degrading-containing protein 2</fullName>
    </submittedName>
</protein>
<feature type="region of interest" description="Disordered" evidence="1">
    <location>
        <begin position="230"/>
        <end position="273"/>
    </location>
</feature>
<evidence type="ECO:0000313" key="4">
    <source>
        <dbReference type="Proteomes" id="UP000747542"/>
    </source>
</evidence>
<feature type="region of interest" description="Disordered" evidence="1">
    <location>
        <begin position="132"/>
        <end position="154"/>
    </location>
</feature>
<evidence type="ECO:0000256" key="1">
    <source>
        <dbReference type="SAM" id="MobiDB-lite"/>
    </source>
</evidence>
<proteinExistence type="predicted"/>
<reference evidence="3" key="1">
    <citation type="journal article" date="2021" name="Sci. Adv.">
        <title>The American lobster genome reveals insights on longevity, neural, and immune adaptations.</title>
        <authorList>
            <person name="Polinski J.M."/>
            <person name="Zimin A.V."/>
            <person name="Clark K.F."/>
            <person name="Kohn A.B."/>
            <person name="Sadowski N."/>
            <person name="Timp W."/>
            <person name="Ptitsyn A."/>
            <person name="Khanna P."/>
            <person name="Romanova D.Y."/>
            <person name="Williams P."/>
            <person name="Greenwood S.J."/>
            <person name="Moroz L.L."/>
            <person name="Walt D.R."/>
            <person name="Bodnar A.G."/>
        </authorList>
    </citation>
    <scope>NUCLEOTIDE SEQUENCE</scope>
    <source>
        <strain evidence="3">GMGI-L3</strain>
    </source>
</reference>
<comment type="caution">
    <text evidence="3">The sequence shown here is derived from an EMBL/GenBank/DDBJ whole genome shotgun (WGS) entry which is preliminary data.</text>
</comment>
<dbReference type="AlphaFoldDB" id="A0A8J5JSA4"/>
<dbReference type="InterPro" id="IPR004302">
    <property type="entry name" value="Cellulose/chitin-bd_N"/>
</dbReference>
<accession>A0A8J5JSA4</accession>
<dbReference type="Proteomes" id="UP000747542">
    <property type="component" value="Unassembled WGS sequence"/>
</dbReference>
<feature type="compositionally biased region" description="Basic and acidic residues" evidence="1">
    <location>
        <begin position="182"/>
        <end position="199"/>
    </location>
</feature>
<dbReference type="Pfam" id="PF03067">
    <property type="entry name" value="LPMO_10"/>
    <property type="match status" value="1"/>
</dbReference>
<organism evidence="3 4">
    <name type="scientific">Homarus americanus</name>
    <name type="common">American lobster</name>
    <dbReference type="NCBI Taxonomy" id="6706"/>
    <lineage>
        <taxon>Eukaryota</taxon>
        <taxon>Metazoa</taxon>
        <taxon>Ecdysozoa</taxon>
        <taxon>Arthropoda</taxon>
        <taxon>Crustacea</taxon>
        <taxon>Multicrustacea</taxon>
        <taxon>Malacostraca</taxon>
        <taxon>Eumalacostraca</taxon>
        <taxon>Eucarida</taxon>
        <taxon>Decapoda</taxon>
        <taxon>Pleocyemata</taxon>
        <taxon>Astacidea</taxon>
        <taxon>Nephropoidea</taxon>
        <taxon>Nephropidae</taxon>
        <taxon>Homarus</taxon>
    </lineage>
</organism>
<gene>
    <name evidence="3" type="ORF">Hamer_G012632</name>
</gene>
<feature type="compositionally biased region" description="Polar residues" evidence="1">
    <location>
        <begin position="261"/>
        <end position="273"/>
    </location>
</feature>
<evidence type="ECO:0000259" key="2">
    <source>
        <dbReference type="Pfam" id="PF03067"/>
    </source>
</evidence>
<evidence type="ECO:0000313" key="3">
    <source>
        <dbReference type="EMBL" id="KAG7160094.1"/>
    </source>
</evidence>
<feature type="compositionally biased region" description="Polar residues" evidence="1">
    <location>
        <begin position="204"/>
        <end position="217"/>
    </location>
</feature>
<feature type="region of interest" description="Disordered" evidence="1">
    <location>
        <begin position="182"/>
        <end position="218"/>
    </location>
</feature>
<keyword evidence="4" id="KW-1185">Reference proteome</keyword>
<sequence length="450" mass="50414">MWSTGIISRVYREGEVLTVTVHLTANHMGWFEFRLCPNNDPTQYVKQSCLNKHVLRLLDYPGTRYHLKHSQTGLFRIRLQLPPGLTCTQCVVQWHYTTATSPGVAPESVPRVLRHRRLRSQRPHLLPVRQPHQRVRPLQVPAAQDTEEHDGNPYDDQFNLDNSGFVDPFDTTDDEEGLVQGEPDHLTNFEDNFNRDFNGRNEVTPPSQDTDPTSKPSITFVDDIKSKIHDNNDQQLSSGVPLPKETFSLDGPTFRDPQYFNERQNALPSSSQKKYVSSDDFRRAIQFERDDRSSQLSAPTPFLSLINDDNNQPVVINSYDRVTPSPLGPPLVLPHPQSPSQRSIITPGRIHSVHSDQPPIMGCEKAALSSQRGQPVPLQGIAPVTMQVLQNLPALLQGDESSGSPPLALQVPLSSLNSHESIERLLLLQRALTLASSSSNKPSPFVLILV</sequence>
<name>A0A8J5JSA4_HOMAM</name>